<keyword evidence="2" id="KW-0238">DNA-binding</keyword>
<dbReference type="InterPro" id="IPR036388">
    <property type="entry name" value="WH-like_DNA-bd_sf"/>
</dbReference>
<feature type="domain" description="HTH iclR-type" evidence="4">
    <location>
        <begin position="36"/>
        <end position="101"/>
    </location>
</feature>
<evidence type="ECO:0000313" key="6">
    <source>
        <dbReference type="EMBL" id="GAA4321647.1"/>
    </source>
</evidence>
<reference evidence="7" key="1">
    <citation type="journal article" date="2019" name="Int. J. Syst. Evol. Microbiol.">
        <title>The Global Catalogue of Microorganisms (GCM) 10K type strain sequencing project: providing services to taxonomists for standard genome sequencing and annotation.</title>
        <authorList>
            <consortium name="The Broad Institute Genomics Platform"/>
            <consortium name="The Broad Institute Genome Sequencing Center for Infectious Disease"/>
            <person name="Wu L."/>
            <person name="Ma J."/>
        </authorList>
    </citation>
    <scope>NUCLEOTIDE SEQUENCE [LARGE SCALE GENOMIC DNA]</scope>
    <source>
        <strain evidence="7">JCM 17666</strain>
    </source>
</reference>
<evidence type="ECO:0000313" key="7">
    <source>
        <dbReference type="Proteomes" id="UP001501671"/>
    </source>
</evidence>
<evidence type="ECO:0000259" key="5">
    <source>
        <dbReference type="PROSITE" id="PS51078"/>
    </source>
</evidence>
<evidence type="ECO:0000256" key="3">
    <source>
        <dbReference type="ARBA" id="ARBA00023163"/>
    </source>
</evidence>
<dbReference type="PROSITE" id="PS51077">
    <property type="entry name" value="HTH_ICLR"/>
    <property type="match status" value="1"/>
</dbReference>
<proteinExistence type="predicted"/>
<dbReference type="EMBL" id="BAABFO010000001">
    <property type="protein sequence ID" value="GAA4321647.1"/>
    <property type="molecule type" value="Genomic_DNA"/>
</dbReference>
<evidence type="ECO:0000256" key="1">
    <source>
        <dbReference type="ARBA" id="ARBA00023015"/>
    </source>
</evidence>
<dbReference type="PANTHER" id="PTHR30136:SF39">
    <property type="entry name" value="TRANSCRIPTIONAL REGULATORY PROTEIN"/>
    <property type="match status" value="1"/>
</dbReference>
<gene>
    <name evidence="6" type="ORF">GCM10023144_01030</name>
</gene>
<protein>
    <submittedName>
        <fullName evidence="6">IclR family transcriptional regulator</fullName>
    </submittedName>
</protein>
<name>A0ABP8GCC8_9BURK</name>
<comment type="caution">
    <text evidence="6">The sequence shown here is derived from an EMBL/GenBank/DDBJ whole genome shotgun (WGS) entry which is preliminary data.</text>
</comment>
<dbReference type="Gene3D" id="3.30.450.40">
    <property type="match status" value="2"/>
</dbReference>
<keyword evidence="7" id="KW-1185">Reference proteome</keyword>
<dbReference type="Proteomes" id="UP001501671">
    <property type="component" value="Unassembled WGS sequence"/>
</dbReference>
<dbReference type="InterPro" id="IPR029016">
    <property type="entry name" value="GAF-like_dom_sf"/>
</dbReference>
<accession>A0ABP8GCC8</accession>
<keyword evidence="3" id="KW-0804">Transcription</keyword>
<dbReference type="Gene3D" id="1.10.10.10">
    <property type="entry name" value="Winged helix-like DNA-binding domain superfamily/Winged helix DNA-binding domain"/>
    <property type="match status" value="1"/>
</dbReference>
<dbReference type="Pfam" id="PF01614">
    <property type="entry name" value="IclR_C"/>
    <property type="match status" value="1"/>
</dbReference>
<sequence>MRSRLSTAAGRMPPFAMPRKAQTASLADDHAAPGGVAAVDRALSLLAAFGQDDKALTLTELAQRTRLYKSTVLRLLASLEHAGLVRRMDDGPSQGSWALGSEVARLYGIYMASFSLEGLVLPALRQLVALTGESAAFHVRQGAARLCLYRVDSPHPVRDHIKAGDLLDPERGSGARVLIAFEGGAAGGAPAGDPLSRQIRAQGYCALRGDRTASVAGISAPVFRVDGGLLGALTLTMPLERYDERHVAPVLAAARGISGRV</sequence>
<dbReference type="InterPro" id="IPR050707">
    <property type="entry name" value="HTH_MetabolicPath_Reg"/>
</dbReference>
<feature type="domain" description="IclR-ED" evidence="5">
    <location>
        <begin position="102"/>
        <end position="261"/>
    </location>
</feature>
<dbReference type="PROSITE" id="PS51078">
    <property type="entry name" value="ICLR_ED"/>
    <property type="match status" value="1"/>
</dbReference>
<organism evidence="6 7">
    <name type="scientific">Pigmentiphaga soli</name>
    <dbReference type="NCBI Taxonomy" id="1007095"/>
    <lineage>
        <taxon>Bacteria</taxon>
        <taxon>Pseudomonadati</taxon>
        <taxon>Pseudomonadota</taxon>
        <taxon>Betaproteobacteria</taxon>
        <taxon>Burkholderiales</taxon>
        <taxon>Alcaligenaceae</taxon>
        <taxon>Pigmentiphaga</taxon>
    </lineage>
</organism>
<dbReference type="InterPro" id="IPR036390">
    <property type="entry name" value="WH_DNA-bd_sf"/>
</dbReference>
<dbReference type="SUPFAM" id="SSF46785">
    <property type="entry name" value="Winged helix' DNA-binding domain"/>
    <property type="match status" value="1"/>
</dbReference>
<dbReference type="SMART" id="SM00346">
    <property type="entry name" value="HTH_ICLR"/>
    <property type="match status" value="1"/>
</dbReference>
<dbReference type="InterPro" id="IPR014757">
    <property type="entry name" value="Tscrpt_reg_IclR_C"/>
</dbReference>
<dbReference type="Pfam" id="PF09339">
    <property type="entry name" value="HTH_IclR"/>
    <property type="match status" value="1"/>
</dbReference>
<dbReference type="SUPFAM" id="SSF55781">
    <property type="entry name" value="GAF domain-like"/>
    <property type="match status" value="1"/>
</dbReference>
<evidence type="ECO:0000256" key="2">
    <source>
        <dbReference type="ARBA" id="ARBA00023125"/>
    </source>
</evidence>
<dbReference type="PANTHER" id="PTHR30136">
    <property type="entry name" value="HELIX-TURN-HELIX TRANSCRIPTIONAL REGULATOR, ICLR FAMILY"/>
    <property type="match status" value="1"/>
</dbReference>
<dbReference type="InterPro" id="IPR005471">
    <property type="entry name" value="Tscrpt_reg_IclR_N"/>
</dbReference>
<evidence type="ECO:0000259" key="4">
    <source>
        <dbReference type="PROSITE" id="PS51077"/>
    </source>
</evidence>
<keyword evidence="1" id="KW-0805">Transcription regulation</keyword>